<keyword evidence="2" id="KW-1185">Reference proteome</keyword>
<dbReference type="Proteomes" id="UP000625711">
    <property type="component" value="Unassembled WGS sequence"/>
</dbReference>
<dbReference type="EMBL" id="JAACXV010008427">
    <property type="protein sequence ID" value="KAF7276106.1"/>
    <property type="molecule type" value="Genomic_DNA"/>
</dbReference>
<organism evidence="1 2">
    <name type="scientific">Rhynchophorus ferrugineus</name>
    <name type="common">Red palm weevil</name>
    <name type="synonym">Curculio ferrugineus</name>
    <dbReference type="NCBI Taxonomy" id="354439"/>
    <lineage>
        <taxon>Eukaryota</taxon>
        <taxon>Metazoa</taxon>
        <taxon>Ecdysozoa</taxon>
        <taxon>Arthropoda</taxon>
        <taxon>Hexapoda</taxon>
        <taxon>Insecta</taxon>
        <taxon>Pterygota</taxon>
        <taxon>Neoptera</taxon>
        <taxon>Endopterygota</taxon>
        <taxon>Coleoptera</taxon>
        <taxon>Polyphaga</taxon>
        <taxon>Cucujiformia</taxon>
        <taxon>Curculionidae</taxon>
        <taxon>Dryophthorinae</taxon>
        <taxon>Rhynchophorus</taxon>
    </lineage>
</organism>
<comment type="caution">
    <text evidence="1">The sequence shown here is derived from an EMBL/GenBank/DDBJ whole genome shotgun (WGS) entry which is preliminary data.</text>
</comment>
<sequence>MEQRHRTLDLAGLHGQQRAGAEPSVEAFSPPSVAWLRAHLVYVRWQPAVMASPFIVEGYRQWNGMLTFARLFARSAGESVGCESNGTRIDFVLTVTFLVENTIVCGIRTMTEPGDYYREFFGALQLQIKLYFIAFYRNTDK</sequence>
<proteinExistence type="predicted"/>
<protein>
    <submittedName>
        <fullName evidence="1">Uncharacterized protein</fullName>
    </submittedName>
</protein>
<name>A0A834MC14_RHYFE</name>
<evidence type="ECO:0000313" key="1">
    <source>
        <dbReference type="EMBL" id="KAF7276106.1"/>
    </source>
</evidence>
<accession>A0A834MC14</accession>
<dbReference type="AlphaFoldDB" id="A0A834MC14"/>
<evidence type="ECO:0000313" key="2">
    <source>
        <dbReference type="Proteomes" id="UP000625711"/>
    </source>
</evidence>
<reference evidence="1" key="1">
    <citation type="submission" date="2020-08" db="EMBL/GenBank/DDBJ databases">
        <title>Genome sequencing and assembly of the red palm weevil Rhynchophorus ferrugineus.</title>
        <authorList>
            <person name="Dias G.B."/>
            <person name="Bergman C.M."/>
            <person name="Manee M."/>
        </authorList>
    </citation>
    <scope>NUCLEOTIDE SEQUENCE</scope>
    <source>
        <strain evidence="1">AA-2017</strain>
        <tissue evidence="1">Whole larva</tissue>
    </source>
</reference>
<gene>
    <name evidence="1" type="ORF">GWI33_010916</name>
</gene>